<evidence type="ECO:0000313" key="2">
    <source>
        <dbReference type="EMBL" id="JAA99500.1"/>
    </source>
</evidence>
<evidence type="ECO:0000256" key="1">
    <source>
        <dbReference type="SAM" id="MobiDB-lite"/>
    </source>
</evidence>
<reference evidence="2" key="1">
    <citation type="submission" date="2013-07" db="EMBL/GenBank/DDBJ databases">
        <title>Transcriptome sequencing and developmental regulation of gene expression in Anopheles aquasalis.</title>
        <authorList>
            <consortium name="Brazilian Malaria Network (MCT/CNPq/MS/SCTIE/DECIT/PRONEX 555648/2009-5) and Research Network on Bioactive Molecules from Arthropod Vectors (NAP-MOBIARVE"/>
            <consortium name="University of Sao Paulo)"/>
            <person name="Marinotti O."/>
            <person name="Ribeiro J.M.C."/>
            <person name="Costa-da-Silva A.L."/>
            <person name="Silva M.C.P."/>
            <person name="Lopes A.R."/>
            <person name="Barros M.S."/>
            <person name="Sa-Nunes A."/>
            <person name="Konjin B.B."/>
            <person name="Carvalho E."/>
            <person name="Suesdek L."/>
            <person name="Silva-Neto M.A.C."/>
            <person name="Capurro M.L."/>
        </authorList>
    </citation>
    <scope>NUCLEOTIDE SEQUENCE</scope>
    <source>
        <tissue evidence="2">Whole body</tissue>
    </source>
</reference>
<feature type="region of interest" description="Disordered" evidence="1">
    <location>
        <begin position="43"/>
        <end position="86"/>
    </location>
</feature>
<protein>
    <submittedName>
        <fullName evidence="2">Uncharacterized protein</fullName>
    </submittedName>
</protein>
<feature type="non-terminal residue" evidence="2">
    <location>
        <position position="1"/>
    </location>
</feature>
<accession>T1DPB1</accession>
<feature type="compositionally biased region" description="Polar residues" evidence="1">
    <location>
        <begin position="51"/>
        <end position="60"/>
    </location>
</feature>
<dbReference type="AlphaFoldDB" id="T1DPB1"/>
<name>T1DPB1_ANOAQ</name>
<organism evidence="2">
    <name type="scientific">Anopheles aquasalis</name>
    <name type="common">Malaria mosquito</name>
    <dbReference type="NCBI Taxonomy" id="42839"/>
    <lineage>
        <taxon>Eukaryota</taxon>
        <taxon>Metazoa</taxon>
        <taxon>Ecdysozoa</taxon>
        <taxon>Arthropoda</taxon>
        <taxon>Hexapoda</taxon>
        <taxon>Insecta</taxon>
        <taxon>Pterygota</taxon>
        <taxon>Neoptera</taxon>
        <taxon>Endopterygota</taxon>
        <taxon>Diptera</taxon>
        <taxon>Nematocera</taxon>
        <taxon>Culicoidea</taxon>
        <taxon>Culicidae</taxon>
        <taxon>Anophelinae</taxon>
        <taxon>Anopheles</taxon>
    </lineage>
</organism>
<proteinExistence type="evidence at transcript level"/>
<dbReference type="EMBL" id="GAMD01002090">
    <property type="protein sequence ID" value="JAA99500.1"/>
    <property type="molecule type" value="mRNA"/>
</dbReference>
<sequence length="86" mass="9357">PRPSSLPSSYWPEAPTSATLRFNCCSTAAGPHWLLPFLPAAPQPPPPLSDKTGSACTVQRSKPRIPMVPSSEMLDRNDIAASRRRM</sequence>
<feature type="non-terminal residue" evidence="2">
    <location>
        <position position="86"/>
    </location>
</feature>